<dbReference type="InterPro" id="IPR013083">
    <property type="entry name" value="Znf_RING/FYVE/PHD"/>
</dbReference>
<gene>
    <name evidence="1" type="ORF">MCOR_4642</name>
</gene>
<dbReference type="OrthoDB" id="6133371at2759"/>
<proteinExistence type="predicted"/>
<evidence type="ECO:0000313" key="2">
    <source>
        <dbReference type="Proteomes" id="UP000507470"/>
    </source>
</evidence>
<accession>A0A6J8A7A6</accession>
<dbReference type="EMBL" id="CACVKT020000784">
    <property type="protein sequence ID" value="CAC5363085.1"/>
    <property type="molecule type" value="Genomic_DNA"/>
</dbReference>
<protein>
    <recommendedName>
        <fullName evidence="3">B box-type domain-containing protein</fullName>
    </recommendedName>
</protein>
<evidence type="ECO:0000313" key="1">
    <source>
        <dbReference type="EMBL" id="CAC5363085.1"/>
    </source>
</evidence>
<sequence>MCLSPYTEPRLLDSFHTFCTPYLQKLDVHDNYLTCPLCRTKICIQDKRVSGLKYYLFNFERSQSDNELTAICELCFDENIAVASCLDFKINVCTNCNDYHKKIKSSHNHSFEKLKLDQLDKHDDDSGNECKEHRKELTFLLKPCNILLCIDPSCPLCKQGPEDRTHFLVVCQHRYRTAVRKPFMDALNIVTEEMLPNINRQLISEPNKLTQIILEYSSSTFVLPRNYSRLEYTARGLCYAPNIARSTALEIHYK</sequence>
<name>A0A6J8A7A6_MYTCO</name>
<dbReference type="PANTHER" id="PTHR25462">
    <property type="entry name" value="BONUS, ISOFORM C-RELATED"/>
    <property type="match status" value="1"/>
</dbReference>
<dbReference type="InterPro" id="IPR047153">
    <property type="entry name" value="TRIM45/56/19-like"/>
</dbReference>
<dbReference type="SUPFAM" id="SSF57850">
    <property type="entry name" value="RING/U-box"/>
    <property type="match status" value="1"/>
</dbReference>
<dbReference type="PANTHER" id="PTHR25462:SF296">
    <property type="entry name" value="MEIOTIC P26, ISOFORM F"/>
    <property type="match status" value="1"/>
</dbReference>
<evidence type="ECO:0008006" key="3">
    <source>
        <dbReference type="Google" id="ProtNLM"/>
    </source>
</evidence>
<dbReference type="Proteomes" id="UP000507470">
    <property type="component" value="Unassembled WGS sequence"/>
</dbReference>
<reference evidence="1 2" key="1">
    <citation type="submission" date="2020-06" db="EMBL/GenBank/DDBJ databases">
        <authorList>
            <person name="Li R."/>
            <person name="Bekaert M."/>
        </authorList>
    </citation>
    <scope>NUCLEOTIDE SEQUENCE [LARGE SCALE GENOMIC DNA]</scope>
    <source>
        <strain evidence="2">wild</strain>
    </source>
</reference>
<dbReference type="Gene3D" id="3.30.40.10">
    <property type="entry name" value="Zinc/RING finger domain, C3HC4 (zinc finger)"/>
    <property type="match status" value="1"/>
</dbReference>
<keyword evidence="2" id="KW-1185">Reference proteome</keyword>
<organism evidence="1 2">
    <name type="scientific">Mytilus coruscus</name>
    <name type="common">Sea mussel</name>
    <dbReference type="NCBI Taxonomy" id="42192"/>
    <lineage>
        <taxon>Eukaryota</taxon>
        <taxon>Metazoa</taxon>
        <taxon>Spiralia</taxon>
        <taxon>Lophotrochozoa</taxon>
        <taxon>Mollusca</taxon>
        <taxon>Bivalvia</taxon>
        <taxon>Autobranchia</taxon>
        <taxon>Pteriomorphia</taxon>
        <taxon>Mytilida</taxon>
        <taxon>Mytiloidea</taxon>
        <taxon>Mytilidae</taxon>
        <taxon>Mytilinae</taxon>
        <taxon>Mytilus</taxon>
    </lineage>
</organism>
<dbReference type="AlphaFoldDB" id="A0A6J8A7A6"/>